<proteinExistence type="predicted"/>
<keyword evidence="1" id="KW-0812">Transmembrane</keyword>
<dbReference type="Pfam" id="PF10990">
    <property type="entry name" value="DUF2809"/>
    <property type="match status" value="1"/>
</dbReference>
<dbReference type="RefSeq" id="WP_237465876.1">
    <property type="nucleotide sequence ID" value="NZ_CAKLDI010000001.1"/>
</dbReference>
<feature type="transmembrane region" description="Helical" evidence="1">
    <location>
        <begin position="29"/>
        <end position="50"/>
    </location>
</feature>
<accession>A0ABM8ZTE0</accession>
<feature type="transmembrane region" description="Helical" evidence="1">
    <location>
        <begin position="7"/>
        <end position="23"/>
    </location>
</feature>
<sequence>MHSRRFHILMLVVICCIELYIGLYVRDQFIRPFIGDLLIVPLMCFFFSSLWPKRWPLIVPLMWAFALSVEFAQYFDLVPRLGLSHIPMVNILIGRVYDPLDLLAYSLGALLAVGLYVAHMRWVSVRQRALSTLLK</sequence>
<evidence type="ECO:0008006" key="4">
    <source>
        <dbReference type="Google" id="ProtNLM"/>
    </source>
</evidence>
<feature type="transmembrane region" description="Helical" evidence="1">
    <location>
        <begin position="57"/>
        <end position="75"/>
    </location>
</feature>
<comment type="caution">
    <text evidence="2">The sequence shown here is derived from an EMBL/GenBank/DDBJ whole genome shotgun (WGS) entry which is preliminary data.</text>
</comment>
<feature type="transmembrane region" description="Helical" evidence="1">
    <location>
        <begin position="102"/>
        <end position="118"/>
    </location>
</feature>
<keyword evidence="1" id="KW-0472">Membrane</keyword>
<dbReference type="Proteomes" id="UP000838672">
    <property type="component" value="Unassembled WGS sequence"/>
</dbReference>
<name>A0ABM8ZTE0_9VIBR</name>
<evidence type="ECO:0000313" key="2">
    <source>
        <dbReference type="EMBL" id="CAH0533432.1"/>
    </source>
</evidence>
<organism evidence="2 3">
    <name type="scientific">Vibrio stylophorae</name>
    <dbReference type="NCBI Taxonomy" id="659351"/>
    <lineage>
        <taxon>Bacteria</taxon>
        <taxon>Pseudomonadati</taxon>
        <taxon>Pseudomonadota</taxon>
        <taxon>Gammaproteobacteria</taxon>
        <taxon>Vibrionales</taxon>
        <taxon>Vibrionaceae</taxon>
        <taxon>Vibrio</taxon>
    </lineage>
</organism>
<keyword evidence="1" id="KW-1133">Transmembrane helix</keyword>
<dbReference type="EMBL" id="CAKLDI010000001">
    <property type="protein sequence ID" value="CAH0533432.1"/>
    <property type="molecule type" value="Genomic_DNA"/>
</dbReference>
<dbReference type="InterPro" id="IPR021257">
    <property type="entry name" value="DUF2809"/>
</dbReference>
<protein>
    <recommendedName>
        <fullName evidence="4">DUF2809 domain-containing protein</fullName>
    </recommendedName>
</protein>
<evidence type="ECO:0000256" key="1">
    <source>
        <dbReference type="SAM" id="Phobius"/>
    </source>
</evidence>
<gene>
    <name evidence="2" type="ORF">VST7929_01300</name>
</gene>
<reference evidence="2" key="1">
    <citation type="submission" date="2021-11" db="EMBL/GenBank/DDBJ databases">
        <authorList>
            <person name="Rodrigo-Torres L."/>
            <person name="Arahal R. D."/>
            <person name="Lucena T."/>
        </authorList>
    </citation>
    <scope>NUCLEOTIDE SEQUENCE</scope>
    <source>
        <strain evidence="2">CECT 7929</strain>
    </source>
</reference>
<evidence type="ECO:0000313" key="3">
    <source>
        <dbReference type="Proteomes" id="UP000838672"/>
    </source>
</evidence>
<keyword evidence="3" id="KW-1185">Reference proteome</keyword>